<dbReference type="GO" id="GO:0072330">
    <property type="term" value="P:monocarboxylic acid biosynthetic process"/>
    <property type="evidence" value="ECO:0007669"/>
    <property type="project" value="UniProtKB-ARBA"/>
</dbReference>
<dbReference type="GO" id="GO:0017000">
    <property type="term" value="P:antibiotic biosynthetic process"/>
    <property type="evidence" value="ECO:0007669"/>
    <property type="project" value="UniProtKB-ARBA"/>
</dbReference>
<dbReference type="Gene3D" id="3.40.50.1820">
    <property type="entry name" value="alpha/beta hydrolase"/>
    <property type="match status" value="1"/>
</dbReference>
<dbReference type="SUPFAM" id="SSF53474">
    <property type="entry name" value="alpha/beta-Hydrolases"/>
    <property type="match status" value="1"/>
</dbReference>
<sequence length="268" mass="29461">MVVRILCLHGMGVNGDIFSFQTAGLQSQLPSNYEFFFANAPETCDPAPGMGDFFSGPYRCWYNTPTTSKVAAAHHFVQNIIEQNGPFDGVIGFSQGAAVAASMILHHQLESPEERSLFSFAIFIGSPIPFSKSLDHGIDVRGYFGLETFQKFHQVRPGCPTEIPSYLVTDKTYLRGETELEGKALCGLSGSFYQMFHPTVDSARISIPVAHVYGSNDPWIRHSIDLVGLCDSEKTYVVEHDGAHEIPGVITDELCDVVENTAYMAGCY</sequence>
<protein>
    <recommendedName>
        <fullName evidence="2">Serine hydrolase domain-containing protein</fullName>
    </recommendedName>
</protein>
<evidence type="ECO:0000313" key="3">
    <source>
        <dbReference type="EMBL" id="KAJ6043514.1"/>
    </source>
</evidence>
<dbReference type="PANTHER" id="PTHR48070:SF6">
    <property type="entry name" value="ESTERASE OVCA2"/>
    <property type="match status" value="1"/>
</dbReference>
<comment type="caution">
    <text evidence="3">The sequence shown here is derived from an EMBL/GenBank/DDBJ whole genome shotgun (WGS) entry which is preliminary data.</text>
</comment>
<organism evidence="3 4">
    <name type="scientific">Penicillium canescens</name>
    <dbReference type="NCBI Taxonomy" id="5083"/>
    <lineage>
        <taxon>Eukaryota</taxon>
        <taxon>Fungi</taxon>
        <taxon>Dikarya</taxon>
        <taxon>Ascomycota</taxon>
        <taxon>Pezizomycotina</taxon>
        <taxon>Eurotiomycetes</taxon>
        <taxon>Eurotiomycetidae</taxon>
        <taxon>Eurotiales</taxon>
        <taxon>Aspergillaceae</taxon>
        <taxon>Penicillium</taxon>
    </lineage>
</organism>
<reference evidence="3" key="2">
    <citation type="submission" date="2023-01" db="EMBL/GenBank/DDBJ databases">
        <authorList>
            <person name="Petersen C."/>
        </authorList>
    </citation>
    <scope>NUCLEOTIDE SEQUENCE</scope>
    <source>
        <strain evidence="3">IBT 15450</strain>
    </source>
</reference>
<accession>A0AAD6IEF8</accession>
<dbReference type="GO" id="GO:0005737">
    <property type="term" value="C:cytoplasm"/>
    <property type="evidence" value="ECO:0007669"/>
    <property type="project" value="TreeGrafter"/>
</dbReference>
<keyword evidence="1" id="KW-0378">Hydrolase</keyword>
<dbReference type="PANTHER" id="PTHR48070">
    <property type="entry name" value="ESTERASE OVCA2"/>
    <property type="match status" value="1"/>
</dbReference>
<dbReference type="EMBL" id="JAQJZL010000004">
    <property type="protein sequence ID" value="KAJ6043514.1"/>
    <property type="molecule type" value="Genomic_DNA"/>
</dbReference>
<evidence type="ECO:0000313" key="4">
    <source>
        <dbReference type="Proteomes" id="UP001219568"/>
    </source>
</evidence>
<keyword evidence="4" id="KW-1185">Reference proteome</keyword>
<evidence type="ECO:0000256" key="1">
    <source>
        <dbReference type="ARBA" id="ARBA00022801"/>
    </source>
</evidence>
<dbReference type="Pfam" id="PF03959">
    <property type="entry name" value="FSH1"/>
    <property type="match status" value="1"/>
</dbReference>
<dbReference type="InterPro" id="IPR050593">
    <property type="entry name" value="LovG"/>
</dbReference>
<dbReference type="AlphaFoldDB" id="A0AAD6IEF8"/>
<name>A0AAD6IEF8_PENCN</name>
<proteinExistence type="predicted"/>
<dbReference type="GO" id="GO:0019748">
    <property type="term" value="P:secondary metabolic process"/>
    <property type="evidence" value="ECO:0007669"/>
    <property type="project" value="TreeGrafter"/>
</dbReference>
<dbReference type="Proteomes" id="UP001219568">
    <property type="component" value="Unassembled WGS sequence"/>
</dbReference>
<evidence type="ECO:0000259" key="2">
    <source>
        <dbReference type="Pfam" id="PF03959"/>
    </source>
</evidence>
<gene>
    <name evidence="3" type="ORF">N7460_004869</name>
</gene>
<feature type="domain" description="Serine hydrolase" evidence="2">
    <location>
        <begin position="3"/>
        <end position="247"/>
    </location>
</feature>
<dbReference type="InterPro" id="IPR029058">
    <property type="entry name" value="AB_hydrolase_fold"/>
</dbReference>
<dbReference type="GO" id="GO:0005634">
    <property type="term" value="C:nucleus"/>
    <property type="evidence" value="ECO:0007669"/>
    <property type="project" value="TreeGrafter"/>
</dbReference>
<dbReference type="InterPro" id="IPR005645">
    <property type="entry name" value="FSH-like_dom"/>
</dbReference>
<reference evidence="3" key="1">
    <citation type="journal article" date="2023" name="IMA Fungus">
        <title>Comparative genomic study of the Penicillium genus elucidates a diverse pangenome and 15 lateral gene transfer events.</title>
        <authorList>
            <person name="Petersen C."/>
            <person name="Sorensen T."/>
            <person name="Nielsen M.R."/>
            <person name="Sondergaard T.E."/>
            <person name="Sorensen J.L."/>
            <person name="Fitzpatrick D.A."/>
            <person name="Frisvad J.C."/>
            <person name="Nielsen K.L."/>
        </authorList>
    </citation>
    <scope>NUCLEOTIDE SEQUENCE</scope>
    <source>
        <strain evidence="3">IBT 15450</strain>
    </source>
</reference>
<dbReference type="GO" id="GO:0016787">
    <property type="term" value="F:hydrolase activity"/>
    <property type="evidence" value="ECO:0007669"/>
    <property type="project" value="UniProtKB-KW"/>
</dbReference>